<dbReference type="Pfam" id="PF01590">
    <property type="entry name" value="GAF"/>
    <property type="match status" value="1"/>
</dbReference>
<dbReference type="InterPro" id="IPR003018">
    <property type="entry name" value="GAF"/>
</dbReference>
<dbReference type="SUPFAM" id="SSF55781">
    <property type="entry name" value="GAF domain-like"/>
    <property type="match status" value="2"/>
</dbReference>
<keyword evidence="5" id="KW-1185">Reference proteome</keyword>
<dbReference type="GO" id="GO:0016791">
    <property type="term" value="F:phosphatase activity"/>
    <property type="evidence" value="ECO:0007669"/>
    <property type="project" value="TreeGrafter"/>
</dbReference>
<reference evidence="4 5" key="1">
    <citation type="submission" date="2018-03" db="EMBL/GenBank/DDBJ databases">
        <title>Genomic Encyclopedia of Archaeal and Bacterial Type Strains, Phase II (KMG-II): from individual species to whole genera.</title>
        <authorList>
            <person name="Goeker M."/>
        </authorList>
    </citation>
    <scope>NUCLEOTIDE SEQUENCE [LARGE SCALE GENOMIC DNA]</scope>
    <source>
        <strain evidence="4 5">DSM 44720</strain>
    </source>
</reference>
<evidence type="ECO:0000256" key="1">
    <source>
        <dbReference type="ARBA" id="ARBA00022801"/>
    </source>
</evidence>
<comment type="caution">
    <text evidence="4">The sequence shown here is derived from an EMBL/GenBank/DDBJ whole genome shotgun (WGS) entry which is preliminary data.</text>
</comment>
<dbReference type="Proteomes" id="UP000239494">
    <property type="component" value="Unassembled WGS sequence"/>
</dbReference>
<organism evidence="4 5">
    <name type="scientific">Umezawaea tangerina</name>
    <dbReference type="NCBI Taxonomy" id="84725"/>
    <lineage>
        <taxon>Bacteria</taxon>
        <taxon>Bacillati</taxon>
        <taxon>Actinomycetota</taxon>
        <taxon>Actinomycetes</taxon>
        <taxon>Pseudonocardiales</taxon>
        <taxon>Pseudonocardiaceae</taxon>
        <taxon>Umezawaea</taxon>
    </lineage>
</organism>
<dbReference type="Gene3D" id="3.30.450.40">
    <property type="match status" value="2"/>
</dbReference>
<dbReference type="OrthoDB" id="118142at2"/>
<dbReference type="InterPro" id="IPR029016">
    <property type="entry name" value="GAF-like_dom_sf"/>
</dbReference>
<dbReference type="Gene3D" id="3.60.40.10">
    <property type="entry name" value="PPM-type phosphatase domain"/>
    <property type="match status" value="1"/>
</dbReference>
<evidence type="ECO:0000313" key="4">
    <source>
        <dbReference type="EMBL" id="PRY44860.1"/>
    </source>
</evidence>
<feature type="domain" description="GAF" evidence="2">
    <location>
        <begin position="215"/>
        <end position="366"/>
    </location>
</feature>
<protein>
    <submittedName>
        <fullName evidence="4">GAF domain-containing protein</fullName>
    </submittedName>
</protein>
<dbReference type="PANTHER" id="PTHR43156:SF2">
    <property type="entry name" value="STAGE II SPORULATION PROTEIN E"/>
    <property type="match status" value="1"/>
</dbReference>
<dbReference type="AlphaFoldDB" id="A0A2T0TGR0"/>
<name>A0A2T0TGR0_9PSEU</name>
<dbReference type="SMART" id="SM00331">
    <property type="entry name" value="PP2C_SIG"/>
    <property type="match status" value="1"/>
</dbReference>
<evidence type="ECO:0000259" key="2">
    <source>
        <dbReference type="SMART" id="SM00065"/>
    </source>
</evidence>
<dbReference type="RefSeq" id="WP_146174688.1">
    <property type="nucleotide sequence ID" value="NZ_PVTF01000002.1"/>
</dbReference>
<dbReference type="Pfam" id="PF07228">
    <property type="entry name" value="SpoIIE"/>
    <property type="match status" value="1"/>
</dbReference>
<dbReference type="InterPro" id="IPR036457">
    <property type="entry name" value="PPM-type-like_dom_sf"/>
</dbReference>
<dbReference type="PANTHER" id="PTHR43156">
    <property type="entry name" value="STAGE II SPORULATION PROTEIN E-RELATED"/>
    <property type="match status" value="1"/>
</dbReference>
<evidence type="ECO:0000313" key="5">
    <source>
        <dbReference type="Proteomes" id="UP000239494"/>
    </source>
</evidence>
<dbReference type="Pfam" id="PF13185">
    <property type="entry name" value="GAF_2"/>
    <property type="match status" value="1"/>
</dbReference>
<dbReference type="SMART" id="SM00065">
    <property type="entry name" value="GAF"/>
    <property type="match status" value="2"/>
</dbReference>
<gene>
    <name evidence="4" type="ORF">CLV43_102425</name>
</gene>
<accession>A0A2T0TGR0</accession>
<dbReference type="InterPro" id="IPR052016">
    <property type="entry name" value="Bact_Sigma-Reg"/>
</dbReference>
<dbReference type="InterPro" id="IPR001932">
    <property type="entry name" value="PPM-type_phosphatase-like_dom"/>
</dbReference>
<feature type="domain" description="PPM-type phosphatase" evidence="3">
    <location>
        <begin position="383"/>
        <end position="606"/>
    </location>
</feature>
<sequence length="606" mass="65511">MRDQSARPVVDTASSVLCDPARVRALRDTGLGMASDSVMERFVAMVRVQLRVPVALVSLVEPDRQVFPGMVGLPEPWASRRRTPLSHSFCQHVVTSGESLVLEDARESERVRGNLAISELGVVAYAGMPLTTGDGQVLGSLCAIDTVPRQWTEDELATLADLAAMCTTELRLRLATRHRGRERVRAHELSTQLELSHERTRILLTAAQALASARNLEHVRHQVSDLVSGDDAPTYVGLVVLEKDGGMRRVVDQRWPVDGEDGVQRYTVDAPLATAKAVRERRLLWYPDPESIAEDFTPWTVELYHRMGLHAVVCAPLVGMREILGVLLFGWDSAHLLETGEREVITTIAAYTAQALERIRLLEHRAGVARELQEAMLTELPEVPGLAMAAHYLPSAIDEAVGGDWYDAIRLPSGTLAVTVGDITGHDVHASTLMGQVRSMLRQAAWCLPGTGPGAAVDSLESALAGIPVPAHGTLVHLRLTPHDDGSGRWDLTYTNAGHPEPILVAPDGSVSLLGGHGMLFGFPEFGTGPRADHHVVLEPGSTVVLHTDGLVERRDVDYDDSVEALCEQLAALAGKPPRDVVDSLIARLNAAGQADDDVVVLAIGV</sequence>
<feature type="domain" description="GAF" evidence="2">
    <location>
        <begin position="34"/>
        <end position="180"/>
    </location>
</feature>
<dbReference type="EMBL" id="PVTF01000002">
    <property type="protein sequence ID" value="PRY44860.1"/>
    <property type="molecule type" value="Genomic_DNA"/>
</dbReference>
<evidence type="ECO:0000259" key="3">
    <source>
        <dbReference type="SMART" id="SM00331"/>
    </source>
</evidence>
<proteinExistence type="predicted"/>
<keyword evidence="1" id="KW-0378">Hydrolase</keyword>